<dbReference type="PROSITE" id="PS51379">
    <property type="entry name" value="4FE4S_FER_2"/>
    <property type="match status" value="2"/>
</dbReference>
<name>A0A0F9G0U7_9ZZZZ</name>
<keyword evidence="2" id="KW-0479">Metal-binding</keyword>
<evidence type="ECO:0000256" key="1">
    <source>
        <dbReference type="ARBA" id="ARBA00022485"/>
    </source>
</evidence>
<evidence type="ECO:0000259" key="5">
    <source>
        <dbReference type="PROSITE" id="PS51379"/>
    </source>
</evidence>
<evidence type="ECO:0000256" key="3">
    <source>
        <dbReference type="ARBA" id="ARBA00023004"/>
    </source>
</evidence>
<reference evidence="6" key="1">
    <citation type="journal article" date="2015" name="Nature">
        <title>Complex archaea that bridge the gap between prokaryotes and eukaryotes.</title>
        <authorList>
            <person name="Spang A."/>
            <person name="Saw J.H."/>
            <person name="Jorgensen S.L."/>
            <person name="Zaremba-Niedzwiedzka K."/>
            <person name="Martijn J."/>
            <person name="Lind A.E."/>
            <person name="van Eijk R."/>
            <person name="Schleper C."/>
            <person name="Guy L."/>
            <person name="Ettema T.J."/>
        </authorList>
    </citation>
    <scope>NUCLEOTIDE SEQUENCE</scope>
</reference>
<dbReference type="AlphaFoldDB" id="A0A0F9G0U7"/>
<proteinExistence type="predicted"/>
<dbReference type="Gene3D" id="3.30.70.20">
    <property type="match status" value="1"/>
</dbReference>
<dbReference type="InterPro" id="IPR050954">
    <property type="entry name" value="ET_IronSulfur_Cluster-Binding"/>
</dbReference>
<dbReference type="EMBL" id="LAZR01019524">
    <property type="protein sequence ID" value="KKL92228.1"/>
    <property type="molecule type" value="Genomic_DNA"/>
</dbReference>
<feature type="domain" description="4Fe-4S ferredoxin-type" evidence="5">
    <location>
        <begin position="51"/>
        <end position="77"/>
    </location>
</feature>
<dbReference type="SUPFAM" id="SSF54862">
    <property type="entry name" value="4Fe-4S ferredoxins"/>
    <property type="match status" value="1"/>
</dbReference>
<dbReference type="PANTHER" id="PTHR43177:SF3">
    <property type="entry name" value="PROTEIN NRFC HOMOLOG"/>
    <property type="match status" value="1"/>
</dbReference>
<evidence type="ECO:0000313" key="6">
    <source>
        <dbReference type="EMBL" id="KKL92228.1"/>
    </source>
</evidence>
<keyword evidence="3" id="KW-0408">Iron</keyword>
<sequence length="77" mass="8635">MRVAKFGMVIDLEKCTGCRACMEACKVENNTGEGIFWMNVFRFEEGEFPDTQVGFLPRPCQHCRKAPCVSVCPTGAR</sequence>
<evidence type="ECO:0000256" key="2">
    <source>
        <dbReference type="ARBA" id="ARBA00022723"/>
    </source>
</evidence>
<accession>A0A0F9G0U7</accession>
<comment type="caution">
    <text evidence="6">The sequence shown here is derived from an EMBL/GenBank/DDBJ whole genome shotgun (WGS) entry which is preliminary data.</text>
</comment>
<dbReference type="GO" id="GO:0046872">
    <property type="term" value="F:metal ion binding"/>
    <property type="evidence" value="ECO:0007669"/>
    <property type="project" value="UniProtKB-KW"/>
</dbReference>
<keyword evidence="1" id="KW-0004">4Fe-4S</keyword>
<dbReference type="PANTHER" id="PTHR43177">
    <property type="entry name" value="PROTEIN NRFC"/>
    <property type="match status" value="1"/>
</dbReference>
<feature type="non-terminal residue" evidence="6">
    <location>
        <position position="77"/>
    </location>
</feature>
<keyword evidence="4" id="KW-0411">Iron-sulfur</keyword>
<dbReference type="Pfam" id="PF12838">
    <property type="entry name" value="Fer4_7"/>
    <property type="match status" value="1"/>
</dbReference>
<gene>
    <name evidence="6" type="ORF">LCGC14_1886780</name>
</gene>
<protein>
    <recommendedName>
        <fullName evidence="5">4Fe-4S ferredoxin-type domain-containing protein</fullName>
    </recommendedName>
</protein>
<evidence type="ECO:0000256" key="4">
    <source>
        <dbReference type="ARBA" id="ARBA00023014"/>
    </source>
</evidence>
<dbReference type="GO" id="GO:0051539">
    <property type="term" value="F:4 iron, 4 sulfur cluster binding"/>
    <property type="evidence" value="ECO:0007669"/>
    <property type="project" value="UniProtKB-KW"/>
</dbReference>
<dbReference type="InterPro" id="IPR017896">
    <property type="entry name" value="4Fe4S_Fe-S-bd"/>
</dbReference>
<organism evidence="6">
    <name type="scientific">marine sediment metagenome</name>
    <dbReference type="NCBI Taxonomy" id="412755"/>
    <lineage>
        <taxon>unclassified sequences</taxon>
        <taxon>metagenomes</taxon>
        <taxon>ecological metagenomes</taxon>
    </lineage>
</organism>
<feature type="domain" description="4Fe-4S ferredoxin-type" evidence="5">
    <location>
        <begin position="6"/>
        <end position="35"/>
    </location>
</feature>